<gene>
    <name evidence="1" type="ORF">MM415A00408_0037</name>
</gene>
<accession>A0A6M3KLF2</accession>
<dbReference type="AlphaFoldDB" id="A0A6M3KLF2"/>
<evidence type="ECO:0000313" key="1">
    <source>
        <dbReference type="EMBL" id="QJA82444.1"/>
    </source>
</evidence>
<name>A0A6M3KLF2_9ZZZZ</name>
<reference evidence="1" key="1">
    <citation type="submission" date="2020-03" db="EMBL/GenBank/DDBJ databases">
        <title>The deep terrestrial virosphere.</title>
        <authorList>
            <person name="Holmfeldt K."/>
            <person name="Nilsson E."/>
            <person name="Simone D."/>
            <person name="Lopez-Fernandez M."/>
            <person name="Wu X."/>
            <person name="de Brujin I."/>
            <person name="Lundin D."/>
            <person name="Andersson A."/>
            <person name="Bertilsson S."/>
            <person name="Dopson M."/>
        </authorList>
    </citation>
    <scope>NUCLEOTIDE SEQUENCE</scope>
    <source>
        <strain evidence="1">MM415A00408</strain>
    </source>
</reference>
<sequence>MATKEFVKKYRMDLNNITELKCNHCGRRLNPKVDAHDANYITFWGNVIAGSGNGAGGLIGDNLTEDRKVFRINAFCYVCVKNWLGSYLFRPPGQIGRINRWKREESKEKGLKKNL</sequence>
<protein>
    <submittedName>
        <fullName evidence="1">Uncharacterized protein</fullName>
    </submittedName>
</protein>
<dbReference type="EMBL" id="MT142487">
    <property type="protein sequence ID" value="QJA82444.1"/>
    <property type="molecule type" value="Genomic_DNA"/>
</dbReference>
<proteinExistence type="predicted"/>
<organism evidence="1">
    <name type="scientific">viral metagenome</name>
    <dbReference type="NCBI Taxonomy" id="1070528"/>
    <lineage>
        <taxon>unclassified sequences</taxon>
        <taxon>metagenomes</taxon>
        <taxon>organismal metagenomes</taxon>
    </lineage>
</organism>